<accession>A0ABQ3KSV5</accession>
<dbReference type="EMBL" id="BNAW01000054">
    <property type="protein sequence ID" value="GHG42816.1"/>
    <property type="molecule type" value="Genomic_DNA"/>
</dbReference>
<comment type="caution">
    <text evidence="2">The sequence shown here is derived from an EMBL/GenBank/DDBJ whole genome shotgun (WGS) entry which is preliminary data.</text>
</comment>
<dbReference type="Proteomes" id="UP000649955">
    <property type="component" value="Unassembled WGS sequence"/>
</dbReference>
<feature type="region of interest" description="Disordered" evidence="1">
    <location>
        <begin position="1"/>
        <end position="37"/>
    </location>
</feature>
<keyword evidence="3" id="KW-1185">Reference proteome</keyword>
<evidence type="ECO:0000256" key="1">
    <source>
        <dbReference type="SAM" id="MobiDB-lite"/>
    </source>
</evidence>
<organism evidence="2 3">
    <name type="scientific">Amycolatopsis bullii</name>
    <dbReference type="NCBI Taxonomy" id="941987"/>
    <lineage>
        <taxon>Bacteria</taxon>
        <taxon>Bacillati</taxon>
        <taxon>Actinomycetota</taxon>
        <taxon>Actinomycetes</taxon>
        <taxon>Pseudonocardiales</taxon>
        <taxon>Pseudonocardiaceae</taxon>
        <taxon>Amycolatopsis</taxon>
    </lineage>
</organism>
<feature type="region of interest" description="Disordered" evidence="1">
    <location>
        <begin position="82"/>
        <end position="122"/>
    </location>
</feature>
<reference evidence="3" key="1">
    <citation type="journal article" date="2019" name="Int. J. Syst. Evol. Microbiol.">
        <title>The Global Catalogue of Microorganisms (GCM) 10K type strain sequencing project: providing services to taxonomists for standard genome sequencing and annotation.</title>
        <authorList>
            <consortium name="The Broad Institute Genomics Platform"/>
            <consortium name="The Broad Institute Genome Sequencing Center for Infectious Disease"/>
            <person name="Wu L."/>
            <person name="Ma J."/>
        </authorList>
    </citation>
    <scope>NUCLEOTIDE SEQUENCE [LARGE SCALE GENOMIC DNA]</scope>
    <source>
        <strain evidence="3">CGMCC 4.7680</strain>
    </source>
</reference>
<proteinExistence type="predicted"/>
<evidence type="ECO:0000313" key="3">
    <source>
        <dbReference type="Proteomes" id="UP000649955"/>
    </source>
</evidence>
<evidence type="ECO:0000313" key="2">
    <source>
        <dbReference type="EMBL" id="GHG42816.1"/>
    </source>
</evidence>
<sequence length="122" mass="13186">MRCGRQAQGIGPTSDGDDPSAFWDVDQAGADADHGHLEGRPRFADRFVIASLCFPAFARAETTDSMAAPLAVLPGRHEMARYTGRETTPPAGAAHYRLDDRSHERRGYAPPSGHGSEVVRKP</sequence>
<gene>
    <name evidence="2" type="ORF">GCM10017567_75980</name>
</gene>
<protein>
    <submittedName>
        <fullName evidence="2">Uncharacterized protein</fullName>
    </submittedName>
</protein>
<name>A0ABQ3KSV5_9PSEU</name>
<feature type="compositionally biased region" description="Basic and acidic residues" evidence="1">
    <location>
        <begin position="96"/>
        <end position="107"/>
    </location>
</feature>